<evidence type="ECO:0000313" key="1">
    <source>
        <dbReference type="EMBL" id="JAH78453.1"/>
    </source>
</evidence>
<protein>
    <submittedName>
        <fullName evidence="1">Uncharacterized protein</fullName>
    </submittedName>
</protein>
<reference evidence="1" key="2">
    <citation type="journal article" date="2015" name="Fish Shellfish Immunol.">
        <title>Early steps in the European eel (Anguilla anguilla)-Vibrio vulnificus interaction in the gills: Role of the RtxA13 toxin.</title>
        <authorList>
            <person name="Callol A."/>
            <person name="Pajuelo D."/>
            <person name="Ebbesson L."/>
            <person name="Teles M."/>
            <person name="MacKenzie S."/>
            <person name="Amaro C."/>
        </authorList>
    </citation>
    <scope>NUCLEOTIDE SEQUENCE</scope>
</reference>
<accession>A0A0E9VMI8</accession>
<organism evidence="1">
    <name type="scientific">Anguilla anguilla</name>
    <name type="common">European freshwater eel</name>
    <name type="synonym">Muraena anguilla</name>
    <dbReference type="NCBI Taxonomy" id="7936"/>
    <lineage>
        <taxon>Eukaryota</taxon>
        <taxon>Metazoa</taxon>
        <taxon>Chordata</taxon>
        <taxon>Craniata</taxon>
        <taxon>Vertebrata</taxon>
        <taxon>Euteleostomi</taxon>
        <taxon>Actinopterygii</taxon>
        <taxon>Neopterygii</taxon>
        <taxon>Teleostei</taxon>
        <taxon>Anguilliformes</taxon>
        <taxon>Anguillidae</taxon>
        <taxon>Anguilla</taxon>
    </lineage>
</organism>
<dbReference type="AlphaFoldDB" id="A0A0E9VMI8"/>
<reference evidence="1" key="1">
    <citation type="submission" date="2014-11" db="EMBL/GenBank/DDBJ databases">
        <authorList>
            <person name="Amaro Gonzalez C."/>
        </authorList>
    </citation>
    <scope>NUCLEOTIDE SEQUENCE</scope>
</reference>
<dbReference type="EMBL" id="GBXM01030124">
    <property type="protein sequence ID" value="JAH78453.1"/>
    <property type="molecule type" value="Transcribed_RNA"/>
</dbReference>
<name>A0A0E9VMI8_ANGAN</name>
<proteinExistence type="predicted"/>
<sequence length="22" mass="2641">MFLPVYGRSLFTDLQIVHCSWK</sequence>